<dbReference type="InterPro" id="IPR014922">
    <property type="entry name" value="YdhG-like"/>
</dbReference>
<organism evidence="2 3">
    <name type="scientific">Oceanobacillus chungangensis</name>
    <dbReference type="NCBI Taxonomy" id="1229152"/>
    <lineage>
        <taxon>Bacteria</taxon>
        <taxon>Bacillati</taxon>
        <taxon>Bacillota</taxon>
        <taxon>Bacilli</taxon>
        <taxon>Bacillales</taxon>
        <taxon>Bacillaceae</taxon>
        <taxon>Oceanobacillus</taxon>
    </lineage>
</organism>
<dbReference type="Proteomes" id="UP000256520">
    <property type="component" value="Unassembled WGS sequence"/>
</dbReference>
<evidence type="ECO:0000313" key="3">
    <source>
        <dbReference type="Proteomes" id="UP000256520"/>
    </source>
</evidence>
<dbReference type="SUPFAM" id="SSF159888">
    <property type="entry name" value="YdhG-like"/>
    <property type="match status" value="1"/>
</dbReference>
<dbReference type="Pfam" id="PF08818">
    <property type="entry name" value="DUF1801"/>
    <property type="match status" value="1"/>
</dbReference>
<comment type="caution">
    <text evidence="2">The sequence shown here is derived from an EMBL/GenBank/DDBJ whole genome shotgun (WGS) entry which is preliminary data.</text>
</comment>
<dbReference type="EMBL" id="PIOD01000006">
    <property type="protein sequence ID" value="RDW19976.1"/>
    <property type="molecule type" value="Genomic_DNA"/>
</dbReference>
<protein>
    <recommendedName>
        <fullName evidence="1">YdhG-like domain-containing protein</fullName>
    </recommendedName>
</protein>
<name>A0A3D8PV27_9BACI</name>
<gene>
    <name evidence="2" type="ORF">CWR45_06700</name>
</gene>
<evidence type="ECO:0000313" key="2">
    <source>
        <dbReference type="EMBL" id="RDW19976.1"/>
    </source>
</evidence>
<sequence>MMKEKQTFETTDEYIRQFPPEVQEKLNTLRGIIKELVPEAQEKISYQMPTFALYGNIIHFAAYKNHIGLYPGASGIAAFQKELVGYKTSKGTVQIPIGDPLPAELIRKIVKFKVEENIKKAEARGKK</sequence>
<keyword evidence="3" id="KW-1185">Reference proteome</keyword>
<dbReference type="Gene3D" id="3.90.1150.200">
    <property type="match status" value="1"/>
</dbReference>
<accession>A0A3D8PV27</accession>
<dbReference type="OrthoDB" id="115213at2"/>
<reference evidence="3" key="1">
    <citation type="submission" date="2017-11" db="EMBL/GenBank/DDBJ databases">
        <authorList>
            <person name="Zhu W."/>
        </authorList>
    </citation>
    <scope>NUCLEOTIDE SEQUENCE [LARGE SCALE GENOMIC DNA]</scope>
    <source>
        <strain evidence="3">CAU 1051</strain>
    </source>
</reference>
<evidence type="ECO:0000259" key="1">
    <source>
        <dbReference type="Pfam" id="PF08818"/>
    </source>
</evidence>
<feature type="domain" description="YdhG-like" evidence="1">
    <location>
        <begin position="23"/>
        <end position="113"/>
    </location>
</feature>
<dbReference type="AlphaFoldDB" id="A0A3D8PV27"/>
<proteinExistence type="predicted"/>